<evidence type="ECO:0000313" key="5">
    <source>
        <dbReference type="EMBL" id="ETS73429.1"/>
    </source>
</evidence>
<dbReference type="Proteomes" id="UP000030651">
    <property type="component" value="Unassembled WGS sequence"/>
</dbReference>
<evidence type="ECO:0000313" key="6">
    <source>
        <dbReference type="Proteomes" id="UP000030651"/>
    </source>
</evidence>
<gene>
    <name evidence="5" type="ORF">PFICI_15034</name>
</gene>
<keyword evidence="2" id="KW-0378">Hydrolase</keyword>
<dbReference type="PROSITE" id="PS00138">
    <property type="entry name" value="SUBTILASE_SER"/>
    <property type="match status" value="1"/>
</dbReference>
<evidence type="ECO:0000256" key="3">
    <source>
        <dbReference type="ARBA" id="ARBA00022825"/>
    </source>
</evidence>
<dbReference type="InterPro" id="IPR023828">
    <property type="entry name" value="Peptidase_S8_Ser-AS"/>
</dbReference>
<keyword evidence="3" id="KW-0720">Serine protease</keyword>
<dbReference type="GO" id="GO:0006508">
    <property type="term" value="P:proteolysis"/>
    <property type="evidence" value="ECO:0007669"/>
    <property type="project" value="UniProtKB-KW"/>
</dbReference>
<reference evidence="6" key="1">
    <citation type="journal article" date="2015" name="BMC Genomics">
        <title>Genomic and transcriptomic analysis of the endophytic fungus Pestalotiopsis fici reveals its lifestyle and high potential for synthesis of natural products.</title>
        <authorList>
            <person name="Wang X."/>
            <person name="Zhang X."/>
            <person name="Liu L."/>
            <person name="Xiang M."/>
            <person name="Wang W."/>
            <person name="Sun X."/>
            <person name="Che Y."/>
            <person name="Guo L."/>
            <person name="Liu G."/>
            <person name="Guo L."/>
            <person name="Wang C."/>
            <person name="Yin W.B."/>
            <person name="Stadler M."/>
            <person name="Zhang X."/>
            <person name="Liu X."/>
        </authorList>
    </citation>
    <scope>NUCLEOTIDE SEQUENCE [LARGE SCALE GENOMIC DNA]</scope>
    <source>
        <strain evidence="6">W106-1 / CGMCC3.15140</strain>
    </source>
</reference>
<keyword evidence="1" id="KW-0645">Protease</keyword>
<name>W3WI22_PESFW</name>
<dbReference type="OrthoDB" id="5362512at2759"/>
<dbReference type="PANTHER" id="PTHR33112:SF10">
    <property type="entry name" value="TOL"/>
    <property type="match status" value="1"/>
</dbReference>
<dbReference type="PANTHER" id="PTHR33112">
    <property type="entry name" value="DOMAIN PROTEIN, PUTATIVE-RELATED"/>
    <property type="match status" value="1"/>
</dbReference>
<organism evidence="5 6">
    <name type="scientific">Pestalotiopsis fici (strain W106-1 / CGMCC3.15140)</name>
    <dbReference type="NCBI Taxonomy" id="1229662"/>
    <lineage>
        <taxon>Eukaryota</taxon>
        <taxon>Fungi</taxon>
        <taxon>Dikarya</taxon>
        <taxon>Ascomycota</taxon>
        <taxon>Pezizomycotina</taxon>
        <taxon>Sordariomycetes</taxon>
        <taxon>Xylariomycetidae</taxon>
        <taxon>Amphisphaeriales</taxon>
        <taxon>Sporocadaceae</taxon>
        <taxon>Pestalotiopsis</taxon>
    </lineage>
</organism>
<dbReference type="InterPro" id="IPR010730">
    <property type="entry name" value="HET"/>
</dbReference>
<sequence length="702" mass="78831">MICNFCRKAIFESQVSGPRGCHHQRLNDFEESVLEGCVFCTRLMGNIKSQRSQSEKKWLEKLNAGECIYRWGLRQMARTSESQESIIINFRSTPLGADRKATYLPDEIFYLMPEQESSPLPLPEQMGKATDSGQSLGQVKQWIKTCVNGHPDCQRKGPNTKTLPKRLLDLGAESSAWPPEHVRIIASKELSSADQVHRRYVTLSHCWGPNPTFAQLNQDNLETWMTTGIPWTDCCSNKNFEEALQVARNLGIRYIWIDSLCIIQHNAEDWEEEAPMMRDIYRNSFCNIAASDSADGYGGLFRSRNGTSVAAPVYSGQVGTSIPLLAGRTWRIVSGSMWRRELLEQPLYKRGWVFQERMLAPRILHFCKEQVFWDCATTSACETFPAGLPTQLDGTARIDRRWRAWLGAPSPEARQNMNIDTFWSSAVSAYTGNELTFHKDKLSAIYGVGNIVAEAMQEGWGDWVAGLWSTRLENQLAWTVIDPAEATRPKSQAGESLTFPSWSWTSIKGQVRTAQIWAPLTIYTAENHAGESVAFAKIDETKGNLVSPDALALRCHVGNGTLKQQQGHDRFILEVGCANTSHDSFIQVFPDTILTTGTSFQFLILFVSKEPAKLRTADGREILRAIDEDDPATEFTYSGLGLLIEEGGFKPGCYERLGVIKFSELNEQDWQQVRRACNEQSDGKGCDGFTPRSASAKSIWLV</sequence>
<dbReference type="AlphaFoldDB" id="W3WI22"/>
<dbReference type="Pfam" id="PF06985">
    <property type="entry name" value="HET"/>
    <property type="match status" value="1"/>
</dbReference>
<dbReference type="eggNOG" id="ENOG502SKXB">
    <property type="taxonomic scope" value="Eukaryota"/>
</dbReference>
<dbReference type="EMBL" id="KI912122">
    <property type="protein sequence ID" value="ETS73429.1"/>
    <property type="molecule type" value="Genomic_DNA"/>
</dbReference>
<evidence type="ECO:0000256" key="1">
    <source>
        <dbReference type="ARBA" id="ARBA00022670"/>
    </source>
</evidence>
<dbReference type="KEGG" id="pfy:PFICI_15034"/>
<dbReference type="RefSeq" id="XP_007841806.1">
    <property type="nucleotide sequence ID" value="XM_007843615.1"/>
</dbReference>
<accession>W3WI22</accession>
<evidence type="ECO:0000259" key="4">
    <source>
        <dbReference type="Pfam" id="PF06985"/>
    </source>
</evidence>
<dbReference type="GO" id="GO:0008236">
    <property type="term" value="F:serine-type peptidase activity"/>
    <property type="evidence" value="ECO:0007669"/>
    <property type="project" value="UniProtKB-KW"/>
</dbReference>
<protein>
    <recommendedName>
        <fullName evidence="4">Heterokaryon incompatibility domain-containing protein</fullName>
    </recommendedName>
</protein>
<dbReference type="STRING" id="1229662.W3WI22"/>
<dbReference type="HOGENOM" id="CLU_002639_5_3_1"/>
<feature type="domain" description="Heterokaryon incompatibility" evidence="4">
    <location>
        <begin position="200"/>
        <end position="356"/>
    </location>
</feature>
<dbReference type="OMA" id="HSASWKE"/>
<proteinExistence type="predicted"/>
<dbReference type="InParanoid" id="W3WI22"/>
<keyword evidence="6" id="KW-1185">Reference proteome</keyword>
<evidence type="ECO:0000256" key="2">
    <source>
        <dbReference type="ARBA" id="ARBA00022801"/>
    </source>
</evidence>
<dbReference type="GeneID" id="19280047"/>